<dbReference type="RefSeq" id="WP_157397022.1">
    <property type="nucleotide sequence ID" value="NZ_WSEL01000003.1"/>
</dbReference>
<dbReference type="InterPro" id="IPR016187">
    <property type="entry name" value="CTDL_fold"/>
</dbReference>
<dbReference type="InterPro" id="IPR051043">
    <property type="entry name" value="Sulfatase_Mod_Factor_Kinase"/>
</dbReference>
<evidence type="ECO:0000313" key="3">
    <source>
        <dbReference type="Proteomes" id="UP000469385"/>
    </source>
</evidence>
<dbReference type="PANTHER" id="PTHR23150">
    <property type="entry name" value="SULFATASE MODIFYING FACTOR 1, 2"/>
    <property type="match status" value="1"/>
</dbReference>
<dbReference type="Pfam" id="PF03781">
    <property type="entry name" value="FGE-sulfatase"/>
    <property type="match status" value="1"/>
</dbReference>
<evidence type="ECO:0000313" key="2">
    <source>
        <dbReference type="EMBL" id="MVQ28969.1"/>
    </source>
</evidence>
<gene>
    <name evidence="2" type="primary">egtB</name>
    <name evidence="2" type="ORF">GON04_05915</name>
</gene>
<accession>A0A6N8IPZ9</accession>
<organism evidence="2 3">
    <name type="scientific">Ramlibacter pinisoli</name>
    <dbReference type="NCBI Taxonomy" id="2682844"/>
    <lineage>
        <taxon>Bacteria</taxon>
        <taxon>Pseudomonadati</taxon>
        <taxon>Pseudomonadota</taxon>
        <taxon>Betaproteobacteria</taxon>
        <taxon>Burkholderiales</taxon>
        <taxon>Comamonadaceae</taxon>
        <taxon>Ramlibacter</taxon>
    </lineage>
</organism>
<dbReference type="SUPFAM" id="SSF56436">
    <property type="entry name" value="C-type lectin-like"/>
    <property type="match status" value="1"/>
</dbReference>
<dbReference type="InterPro" id="IPR042095">
    <property type="entry name" value="SUMF_sf"/>
</dbReference>
<sequence length="420" mass="47169">MALGQAHAAPSHALATVRTAAPELLGLALMDARNQTLALLARWDEAQAGKGIRVPMHPDFELPQWLAGHIAWFAESWIVRNPRRGLGRACPSDAPRLPSVEPMADRWYQPVLAPHASRWDMPIPGLQEVRAYLLDTLERTLDLLERATPDDDGLFFFRAALYHEDLRGEQLLRQSQALGVPMPLKLPPAVALREPLLMPASRWTLGAHEGGFAFDVELGAHEVAVPEFEIDAQPVAWEQYVEFVDDGGYDRPELWQPEGWAWLQALAELEGRRAPRHVEQLGGGSGAVLQTLFGRPTRMAGPQPALHVSWWEADAYARWAGRRLPTEVEWELAAHQGAGRGFHWGEVWEWTAGTLRPWPGFTPDAWTRHGEFEAEPAFGRARVLRGASFATRSRLRWPRRRAWALPGRDDHFVGFRTCAV</sequence>
<dbReference type="EMBL" id="WSEL01000003">
    <property type="protein sequence ID" value="MVQ28969.1"/>
    <property type="molecule type" value="Genomic_DNA"/>
</dbReference>
<evidence type="ECO:0000259" key="1">
    <source>
        <dbReference type="Pfam" id="PF03781"/>
    </source>
</evidence>
<dbReference type="Proteomes" id="UP000469385">
    <property type="component" value="Unassembled WGS sequence"/>
</dbReference>
<dbReference type="InterPro" id="IPR005532">
    <property type="entry name" value="SUMF_dom"/>
</dbReference>
<reference evidence="2 3" key="1">
    <citation type="submission" date="2019-12" db="EMBL/GenBank/DDBJ databases">
        <authorList>
            <person name="Huq M.A."/>
        </authorList>
    </citation>
    <scope>NUCLEOTIDE SEQUENCE [LARGE SCALE GENOMIC DNA]</scope>
    <source>
        <strain evidence="2 3">MAH-25</strain>
    </source>
</reference>
<protein>
    <submittedName>
        <fullName evidence="2">Ergothioneine biosynthesis protein EgtB</fullName>
    </submittedName>
</protein>
<dbReference type="AlphaFoldDB" id="A0A6N8IPZ9"/>
<proteinExistence type="predicted"/>
<name>A0A6N8IPZ9_9BURK</name>
<dbReference type="Gene3D" id="3.90.1580.10">
    <property type="entry name" value="paralog of FGE (formylglycine-generating enzyme)"/>
    <property type="match status" value="2"/>
</dbReference>
<feature type="domain" description="Sulfatase-modifying factor enzyme-like" evidence="1">
    <location>
        <begin position="199"/>
        <end position="345"/>
    </location>
</feature>
<dbReference type="PANTHER" id="PTHR23150:SF36">
    <property type="entry name" value="HERCYNINE OXYGENASE"/>
    <property type="match status" value="1"/>
</dbReference>
<keyword evidence="3" id="KW-1185">Reference proteome</keyword>
<comment type="caution">
    <text evidence="2">The sequence shown here is derived from an EMBL/GenBank/DDBJ whole genome shotgun (WGS) entry which is preliminary data.</text>
</comment>